<dbReference type="SUPFAM" id="SSF54862">
    <property type="entry name" value="4Fe-4S ferredoxins"/>
    <property type="match status" value="1"/>
</dbReference>
<dbReference type="Pfam" id="PF13187">
    <property type="entry name" value="Fer4_9"/>
    <property type="match status" value="1"/>
</dbReference>
<keyword evidence="8" id="KW-1185">Reference proteome</keyword>
<keyword evidence="4" id="KW-0408">Iron</keyword>
<dbReference type="KEGG" id="cma:Cmaq_0478"/>
<dbReference type="EMBL" id="CP000852">
    <property type="protein sequence ID" value="ABW01323.1"/>
    <property type="molecule type" value="Genomic_DNA"/>
</dbReference>
<dbReference type="InterPro" id="IPR017896">
    <property type="entry name" value="4Fe4S_Fe-S-bd"/>
</dbReference>
<dbReference type="GO" id="GO:0051536">
    <property type="term" value="F:iron-sulfur cluster binding"/>
    <property type="evidence" value="ECO:0007669"/>
    <property type="project" value="UniProtKB-KW"/>
</dbReference>
<dbReference type="InterPro" id="IPR012206">
    <property type="entry name" value="Fd_FixX"/>
</dbReference>
<dbReference type="Proteomes" id="UP000001137">
    <property type="component" value="Chromosome"/>
</dbReference>
<evidence type="ECO:0000259" key="6">
    <source>
        <dbReference type="PROSITE" id="PS51379"/>
    </source>
</evidence>
<evidence type="ECO:0000256" key="5">
    <source>
        <dbReference type="ARBA" id="ARBA00023014"/>
    </source>
</evidence>
<protein>
    <submittedName>
        <fullName evidence="7">4Fe-4S ferredoxin iron-sulfur binding domain protein</fullName>
    </submittedName>
</protein>
<dbReference type="GO" id="GO:0016491">
    <property type="term" value="F:oxidoreductase activity"/>
    <property type="evidence" value="ECO:0007669"/>
    <property type="project" value="UniProtKB-ARBA"/>
</dbReference>
<dbReference type="PROSITE" id="PS51379">
    <property type="entry name" value="4FE4S_FER_2"/>
    <property type="match status" value="2"/>
</dbReference>
<dbReference type="eggNOG" id="arCOG01984">
    <property type="taxonomic scope" value="Archaea"/>
</dbReference>
<dbReference type="GeneID" id="5708672"/>
<name>A8MBY0_CALMQ</name>
<accession>A8MBY0</accession>
<evidence type="ECO:0000256" key="4">
    <source>
        <dbReference type="ARBA" id="ARBA00023004"/>
    </source>
</evidence>
<evidence type="ECO:0000313" key="7">
    <source>
        <dbReference type="EMBL" id="ABW01323.1"/>
    </source>
</evidence>
<dbReference type="PIRSF" id="PIRSF036548">
    <property type="entry name" value="Fdx_FixX"/>
    <property type="match status" value="1"/>
</dbReference>
<dbReference type="PANTHER" id="PTHR43082:SF3">
    <property type="entry name" value="FERREDOXIN-LIKE PROTEIN YDIT"/>
    <property type="match status" value="1"/>
</dbReference>
<dbReference type="PANTHER" id="PTHR43082">
    <property type="entry name" value="FERREDOXIN-LIKE"/>
    <property type="match status" value="1"/>
</dbReference>
<dbReference type="RefSeq" id="WP_012185543.1">
    <property type="nucleotide sequence ID" value="NC_009954.1"/>
</dbReference>
<evidence type="ECO:0000313" key="8">
    <source>
        <dbReference type="Proteomes" id="UP000001137"/>
    </source>
</evidence>
<proteinExistence type="predicted"/>
<dbReference type="Gene3D" id="3.30.70.20">
    <property type="match status" value="1"/>
</dbReference>
<keyword evidence="3" id="KW-0249">Electron transport</keyword>
<evidence type="ECO:0000256" key="2">
    <source>
        <dbReference type="ARBA" id="ARBA00022723"/>
    </source>
</evidence>
<feature type="domain" description="4Fe-4S ferredoxin-type" evidence="6">
    <location>
        <begin position="25"/>
        <end position="57"/>
    </location>
</feature>
<organism evidence="7 8">
    <name type="scientific">Caldivirga maquilingensis (strain ATCC 700844 / DSM 13496 / JCM 10307 / IC-167)</name>
    <dbReference type="NCBI Taxonomy" id="397948"/>
    <lineage>
        <taxon>Archaea</taxon>
        <taxon>Thermoproteota</taxon>
        <taxon>Thermoprotei</taxon>
        <taxon>Thermoproteales</taxon>
        <taxon>Thermoproteaceae</taxon>
        <taxon>Caldivirga</taxon>
    </lineage>
</organism>
<evidence type="ECO:0000256" key="3">
    <source>
        <dbReference type="ARBA" id="ARBA00022982"/>
    </source>
</evidence>
<keyword evidence="2" id="KW-0479">Metal-binding</keyword>
<dbReference type="AlphaFoldDB" id="A8MBY0"/>
<evidence type="ECO:0000256" key="1">
    <source>
        <dbReference type="ARBA" id="ARBA00022448"/>
    </source>
</evidence>
<feature type="domain" description="4Fe-4S ferredoxin-type" evidence="6">
    <location>
        <begin position="58"/>
        <end position="87"/>
    </location>
</feature>
<keyword evidence="5" id="KW-0411">Iron-sulfur</keyword>
<reference evidence="7 8" key="1">
    <citation type="submission" date="2007-10" db="EMBL/GenBank/DDBJ databases">
        <title>Complete sequence of Caldivirga maquilingensis IC-167.</title>
        <authorList>
            <consortium name="US DOE Joint Genome Institute"/>
            <person name="Copeland A."/>
            <person name="Lucas S."/>
            <person name="Lapidus A."/>
            <person name="Barry K."/>
            <person name="Glavina del Rio T."/>
            <person name="Dalin E."/>
            <person name="Tice H."/>
            <person name="Pitluck S."/>
            <person name="Saunders E."/>
            <person name="Brettin T."/>
            <person name="Bruce D."/>
            <person name="Detter J.C."/>
            <person name="Han C."/>
            <person name="Schmutz J."/>
            <person name="Larimer F."/>
            <person name="Land M."/>
            <person name="Hauser L."/>
            <person name="Kyrpides N."/>
            <person name="Ivanova N."/>
            <person name="Biddle J.F."/>
            <person name="Zhang Z."/>
            <person name="Fitz-Gibbon S.T."/>
            <person name="Lowe T.M."/>
            <person name="Saltikov C."/>
            <person name="House C.H."/>
            <person name="Richardson P."/>
        </authorList>
    </citation>
    <scope>NUCLEOTIDE SEQUENCE [LARGE SCALE GENOMIC DNA]</scope>
    <source>
        <strain evidence="8">ATCC 700844 / DSM 13496 / JCM 10307 / IC-167</strain>
    </source>
</reference>
<dbReference type="STRING" id="397948.Cmaq_0478"/>
<dbReference type="HOGENOM" id="CLU_163428_0_0_2"/>
<dbReference type="GO" id="GO:0005506">
    <property type="term" value="F:iron ion binding"/>
    <property type="evidence" value="ECO:0007669"/>
    <property type="project" value="InterPro"/>
</dbReference>
<keyword evidence="1" id="KW-0813">Transport</keyword>
<gene>
    <name evidence="7" type="ordered locus">Cmaq_0478</name>
</gene>
<sequence>MSMDNRRIPIEERLNSNAWDVSQRPHIRIIDPDKCRKCEAKPCTHLCPARCYTLSPDGTVLFSHEGCLECGTCRIVCPHNAIEWTYPRSGYGVQYRFG</sequence>
<dbReference type="InterPro" id="IPR017900">
    <property type="entry name" value="4Fe4S_Fe_S_CS"/>
</dbReference>
<dbReference type="OrthoDB" id="7950at2157"/>
<dbReference type="PROSITE" id="PS00198">
    <property type="entry name" value="4FE4S_FER_1"/>
    <property type="match status" value="1"/>
</dbReference>